<evidence type="ECO:0000313" key="11">
    <source>
        <dbReference type="Proteomes" id="UP000620064"/>
    </source>
</evidence>
<dbReference type="Pfam" id="PF00005">
    <property type="entry name" value="ABC_tran"/>
    <property type="match status" value="1"/>
</dbReference>
<keyword evidence="5 7" id="KW-1133">Transmembrane helix</keyword>
<reference evidence="11" key="1">
    <citation type="journal article" date="2019" name="Int. J. Syst. Evol. Microbiol.">
        <title>The Global Catalogue of Microorganisms (GCM) 10K type strain sequencing project: providing services to taxonomists for standard genome sequencing and annotation.</title>
        <authorList>
            <consortium name="The Broad Institute Genomics Platform"/>
            <consortium name="The Broad Institute Genome Sequencing Center for Infectious Disease"/>
            <person name="Wu L."/>
            <person name="Ma J."/>
        </authorList>
    </citation>
    <scope>NUCLEOTIDE SEQUENCE [LARGE SCALE GENOMIC DNA]</scope>
    <source>
        <strain evidence="11">CGMCC 1.7656</strain>
    </source>
</reference>
<feature type="transmembrane region" description="Helical" evidence="7">
    <location>
        <begin position="67"/>
        <end position="92"/>
    </location>
</feature>
<dbReference type="InterPro" id="IPR003439">
    <property type="entry name" value="ABC_transporter-like_ATP-bd"/>
</dbReference>
<gene>
    <name evidence="10" type="ORF">GCM10010992_17770</name>
</gene>
<name>A0ABQ2NKA4_9FLAO</name>
<keyword evidence="3" id="KW-0547">Nucleotide-binding</keyword>
<dbReference type="GO" id="GO:0005524">
    <property type="term" value="F:ATP binding"/>
    <property type="evidence" value="ECO:0007669"/>
    <property type="project" value="UniProtKB-KW"/>
</dbReference>
<dbReference type="RefSeq" id="WP_188617753.1">
    <property type="nucleotide sequence ID" value="NZ_BMLV01000003.1"/>
</dbReference>
<feature type="domain" description="ABC transporter" evidence="8">
    <location>
        <begin position="343"/>
        <end position="576"/>
    </location>
</feature>
<dbReference type="InterPro" id="IPR036640">
    <property type="entry name" value="ABC1_TM_sf"/>
</dbReference>
<feature type="transmembrane region" description="Helical" evidence="7">
    <location>
        <begin position="244"/>
        <end position="269"/>
    </location>
</feature>
<dbReference type="CDD" id="cd18544">
    <property type="entry name" value="ABC_6TM_TmrA_like"/>
    <property type="match status" value="1"/>
</dbReference>
<dbReference type="Gene3D" id="3.40.50.300">
    <property type="entry name" value="P-loop containing nucleotide triphosphate hydrolases"/>
    <property type="match status" value="1"/>
</dbReference>
<feature type="transmembrane region" description="Helical" evidence="7">
    <location>
        <begin position="166"/>
        <end position="184"/>
    </location>
</feature>
<keyword evidence="6 7" id="KW-0472">Membrane</keyword>
<keyword evidence="4 10" id="KW-0067">ATP-binding</keyword>
<evidence type="ECO:0000256" key="7">
    <source>
        <dbReference type="SAM" id="Phobius"/>
    </source>
</evidence>
<evidence type="ECO:0000259" key="8">
    <source>
        <dbReference type="PROSITE" id="PS50893"/>
    </source>
</evidence>
<sequence length="584" mass="66102">MNKKQNTGNIIKRLFFIGMKFKTRFIWALIVSVILASVSVYRPIFTQHIVDTDIIKLKQMDVLVKDIYLLILLVVAETFFNFLLVFLSNFIAQNVIRDIRERLYHKLIYFKTSFFDKTAIGNLVTRAVGDVETIATVYTDGFLMVFGDVLKVVFVLVAMFQVNVQLSYIGLAILPIMLVITRFFQKKLKKAFGDERAWTSTQNSFVQERLSGMSLIQVFNRQEAEFKKFDSINISLKAALLKTVFYFSLFFPVVELISSVFIGLILFMAGFNALYGSNATPGAILAFIQFINMLIRPLRQIADRFNNIQRGLVGAERVLGIMDEDNAMPNLGTIKKDHIEGKIEFKDVHFSYDEKQEVLKGVNFKVNPGETVAIVGATGAGKSTIIQLMTRFYDINSGKILLDDVELRDYELFNLRSKIGVVLQDVFLFHGSIYENLTLGDDIPLEKIKEIAGEIEVDDFIERLPGGYDFVVSERGSSISLGQRQLLSFLRAYLSNPKILILDEATSSIDPESEKLIQKATEKITKNRTSIIIAHRLSTIVNADKILVMDSGKIVEEGKHAELLEKGGYYSNLYKAQLSHEIIG</sequence>
<dbReference type="EMBL" id="BMLV01000003">
    <property type="protein sequence ID" value="GGP04615.1"/>
    <property type="molecule type" value="Genomic_DNA"/>
</dbReference>
<feature type="transmembrane region" description="Helical" evidence="7">
    <location>
        <begin position="21"/>
        <end position="41"/>
    </location>
</feature>
<protein>
    <submittedName>
        <fullName evidence="10">Xenobiotic ABC transporter ATP-binding protein</fullName>
    </submittedName>
</protein>
<keyword evidence="2 7" id="KW-0812">Transmembrane</keyword>
<comment type="caution">
    <text evidence="10">The sequence shown here is derived from an EMBL/GenBank/DDBJ whole genome shotgun (WGS) entry which is preliminary data.</text>
</comment>
<evidence type="ECO:0000256" key="3">
    <source>
        <dbReference type="ARBA" id="ARBA00022741"/>
    </source>
</evidence>
<evidence type="ECO:0000313" key="10">
    <source>
        <dbReference type="EMBL" id="GGP04615.1"/>
    </source>
</evidence>
<evidence type="ECO:0000256" key="2">
    <source>
        <dbReference type="ARBA" id="ARBA00022692"/>
    </source>
</evidence>
<evidence type="ECO:0000256" key="6">
    <source>
        <dbReference type="ARBA" id="ARBA00023136"/>
    </source>
</evidence>
<dbReference type="PANTHER" id="PTHR43394">
    <property type="entry name" value="ATP-DEPENDENT PERMEASE MDL1, MITOCHONDRIAL"/>
    <property type="match status" value="1"/>
</dbReference>
<dbReference type="InterPro" id="IPR027417">
    <property type="entry name" value="P-loop_NTPase"/>
</dbReference>
<dbReference type="CDD" id="cd03254">
    <property type="entry name" value="ABCC_Glucan_exporter_like"/>
    <property type="match status" value="1"/>
</dbReference>
<dbReference type="SUPFAM" id="SSF90123">
    <property type="entry name" value="ABC transporter transmembrane region"/>
    <property type="match status" value="1"/>
</dbReference>
<dbReference type="Pfam" id="PF00664">
    <property type="entry name" value="ABC_membrane"/>
    <property type="match status" value="1"/>
</dbReference>
<evidence type="ECO:0000256" key="4">
    <source>
        <dbReference type="ARBA" id="ARBA00022840"/>
    </source>
</evidence>
<evidence type="ECO:0000256" key="1">
    <source>
        <dbReference type="ARBA" id="ARBA00004651"/>
    </source>
</evidence>
<accession>A0ABQ2NKA4</accession>
<dbReference type="PROSITE" id="PS50929">
    <property type="entry name" value="ABC_TM1F"/>
    <property type="match status" value="1"/>
</dbReference>
<dbReference type="SMART" id="SM00382">
    <property type="entry name" value="AAA"/>
    <property type="match status" value="1"/>
</dbReference>
<dbReference type="Proteomes" id="UP000620064">
    <property type="component" value="Unassembled WGS sequence"/>
</dbReference>
<feature type="transmembrane region" description="Helical" evidence="7">
    <location>
        <begin position="275"/>
        <end position="295"/>
    </location>
</feature>
<dbReference type="PROSITE" id="PS00211">
    <property type="entry name" value="ABC_TRANSPORTER_1"/>
    <property type="match status" value="1"/>
</dbReference>
<proteinExistence type="predicted"/>
<dbReference type="SUPFAM" id="SSF52540">
    <property type="entry name" value="P-loop containing nucleoside triphosphate hydrolases"/>
    <property type="match status" value="1"/>
</dbReference>
<dbReference type="InterPro" id="IPR011527">
    <property type="entry name" value="ABC1_TM_dom"/>
</dbReference>
<dbReference type="InterPro" id="IPR017871">
    <property type="entry name" value="ABC_transporter-like_CS"/>
</dbReference>
<evidence type="ECO:0000259" key="9">
    <source>
        <dbReference type="PROSITE" id="PS50929"/>
    </source>
</evidence>
<feature type="transmembrane region" description="Helical" evidence="7">
    <location>
        <begin position="142"/>
        <end position="160"/>
    </location>
</feature>
<feature type="domain" description="ABC transmembrane type-1" evidence="9">
    <location>
        <begin position="26"/>
        <end position="310"/>
    </location>
</feature>
<dbReference type="InterPro" id="IPR003593">
    <property type="entry name" value="AAA+_ATPase"/>
</dbReference>
<dbReference type="Gene3D" id="1.20.1560.10">
    <property type="entry name" value="ABC transporter type 1, transmembrane domain"/>
    <property type="match status" value="1"/>
</dbReference>
<keyword evidence="11" id="KW-1185">Reference proteome</keyword>
<evidence type="ECO:0000256" key="5">
    <source>
        <dbReference type="ARBA" id="ARBA00022989"/>
    </source>
</evidence>
<dbReference type="PANTHER" id="PTHR43394:SF1">
    <property type="entry name" value="ATP-BINDING CASSETTE SUB-FAMILY B MEMBER 10, MITOCHONDRIAL"/>
    <property type="match status" value="1"/>
</dbReference>
<comment type="subcellular location">
    <subcellularLocation>
        <location evidence="1">Cell membrane</location>
        <topology evidence="1">Multi-pass membrane protein</topology>
    </subcellularLocation>
</comment>
<organism evidence="10 11">
    <name type="scientific">Cloacibacterium rupense</name>
    <dbReference type="NCBI Taxonomy" id="517423"/>
    <lineage>
        <taxon>Bacteria</taxon>
        <taxon>Pseudomonadati</taxon>
        <taxon>Bacteroidota</taxon>
        <taxon>Flavobacteriia</taxon>
        <taxon>Flavobacteriales</taxon>
        <taxon>Weeksellaceae</taxon>
    </lineage>
</organism>
<dbReference type="InterPro" id="IPR039421">
    <property type="entry name" value="Type_1_exporter"/>
</dbReference>
<dbReference type="PROSITE" id="PS50893">
    <property type="entry name" value="ABC_TRANSPORTER_2"/>
    <property type="match status" value="1"/>
</dbReference>